<gene>
    <name evidence="8" type="ORF">SAMN02745166_04152</name>
</gene>
<feature type="compositionally biased region" description="Basic and acidic residues" evidence="5">
    <location>
        <begin position="32"/>
        <end position="41"/>
    </location>
</feature>
<dbReference type="InterPro" id="IPR036249">
    <property type="entry name" value="Thioredoxin-like_sf"/>
</dbReference>
<evidence type="ECO:0000256" key="2">
    <source>
        <dbReference type="ARBA" id="ARBA00022748"/>
    </source>
</evidence>
<evidence type="ECO:0000256" key="4">
    <source>
        <dbReference type="ARBA" id="ARBA00023284"/>
    </source>
</evidence>
<keyword evidence="9" id="KW-1185">Reference proteome</keyword>
<keyword evidence="3" id="KW-1015">Disulfide bond</keyword>
<feature type="chain" id="PRO_5013386871" evidence="6">
    <location>
        <begin position="22"/>
        <end position="329"/>
    </location>
</feature>
<dbReference type="STRING" id="48467.SAMN02745166_04152"/>
<evidence type="ECO:0000256" key="5">
    <source>
        <dbReference type="SAM" id="MobiDB-lite"/>
    </source>
</evidence>
<keyword evidence="2" id="KW-0201">Cytochrome c-type biogenesis</keyword>
<dbReference type="SUPFAM" id="SSF52833">
    <property type="entry name" value="Thioredoxin-like"/>
    <property type="match status" value="1"/>
</dbReference>
<evidence type="ECO:0000313" key="8">
    <source>
        <dbReference type="EMBL" id="SKB04921.1"/>
    </source>
</evidence>
<dbReference type="InterPro" id="IPR013740">
    <property type="entry name" value="Redoxin"/>
</dbReference>
<comment type="subcellular location">
    <subcellularLocation>
        <location evidence="1">Cell envelope</location>
    </subcellularLocation>
</comment>
<evidence type="ECO:0000256" key="6">
    <source>
        <dbReference type="SAM" id="SignalP"/>
    </source>
</evidence>
<dbReference type="PANTHER" id="PTHR42852:SF6">
    <property type="entry name" value="THIOL:DISULFIDE INTERCHANGE PROTEIN DSBE"/>
    <property type="match status" value="1"/>
</dbReference>
<dbReference type="GO" id="GO:0030313">
    <property type="term" value="C:cell envelope"/>
    <property type="evidence" value="ECO:0007669"/>
    <property type="project" value="UniProtKB-SubCell"/>
</dbReference>
<dbReference type="PROSITE" id="PS51352">
    <property type="entry name" value="THIOREDOXIN_2"/>
    <property type="match status" value="1"/>
</dbReference>
<organism evidence="8 9">
    <name type="scientific">Prosthecobacter debontii</name>
    <dbReference type="NCBI Taxonomy" id="48467"/>
    <lineage>
        <taxon>Bacteria</taxon>
        <taxon>Pseudomonadati</taxon>
        <taxon>Verrucomicrobiota</taxon>
        <taxon>Verrucomicrobiia</taxon>
        <taxon>Verrucomicrobiales</taxon>
        <taxon>Verrucomicrobiaceae</taxon>
        <taxon>Prosthecobacter</taxon>
    </lineage>
</organism>
<dbReference type="GO" id="GO:0017004">
    <property type="term" value="P:cytochrome complex assembly"/>
    <property type="evidence" value="ECO:0007669"/>
    <property type="project" value="UniProtKB-KW"/>
</dbReference>
<keyword evidence="4" id="KW-0676">Redox-active center</keyword>
<feature type="compositionally biased region" description="Low complexity" evidence="5">
    <location>
        <begin position="22"/>
        <end position="31"/>
    </location>
</feature>
<dbReference type="InterPro" id="IPR050553">
    <property type="entry name" value="Thioredoxin_ResA/DsbE_sf"/>
</dbReference>
<protein>
    <submittedName>
        <fullName evidence="8">Thioredoxin</fullName>
    </submittedName>
</protein>
<dbReference type="PANTHER" id="PTHR42852">
    <property type="entry name" value="THIOL:DISULFIDE INTERCHANGE PROTEIN DSBE"/>
    <property type="match status" value="1"/>
</dbReference>
<dbReference type="RefSeq" id="WP_078815306.1">
    <property type="nucleotide sequence ID" value="NZ_FUYE01000017.1"/>
</dbReference>
<dbReference type="GO" id="GO:0016491">
    <property type="term" value="F:oxidoreductase activity"/>
    <property type="evidence" value="ECO:0007669"/>
    <property type="project" value="InterPro"/>
</dbReference>
<sequence>MKPLRTILLLSLLPFHLPAQEAAQTQPPAETAKPEAQKAEEATTAAPTPASPQEMIQRLFDPQATEQDLLENIKKAGMAGIPRQSIIEAKLVWGLRNQNIPWLTKVIPELEVVAQNFDRTQSAGFKSADEIRSFIAYAKALEAHSKGDQAVFKTQILEALWLSPSQAPLYLQAIEKQKIQEKMANVKVDMDLVITTHDGQATTFKDVLGDKKALLVDFWASWCAPCIQLMPEVKKKAEMLSKHGIVVAGMNKDDKDAQVIAAKMKDNMGIEFPWLIEPAERPFTTQLELETIPRMVLIAPTGQVLFNGYPDDPALWVALKKVDASIQAP</sequence>
<dbReference type="CDD" id="cd02966">
    <property type="entry name" value="TlpA_like_family"/>
    <property type="match status" value="1"/>
</dbReference>
<accession>A0A1T4YUH3</accession>
<feature type="signal peptide" evidence="6">
    <location>
        <begin position="1"/>
        <end position="21"/>
    </location>
</feature>
<dbReference type="InterPro" id="IPR013766">
    <property type="entry name" value="Thioredoxin_domain"/>
</dbReference>
<name>A0A1T4YUH3_9BACT</name>
<dbReference type="Proteomes" id="UP000190774">
    <property type="component" value="Unassembled WGS sequence"/>
</dbReference>
<reference evidence="9" key="1">
    <citation type="submission" date="2017-02" db="EMBL/GenBank/DDBJ databases">
        <authorList>
            <person name="Varghese N."/>
            <person name="Submissions S."/>
        </authorList>
    </citation>
    <scope>NUCLEOTIDE SEQUENCE [LARGE SCALE GENOMIC DNA]</scope>
    <source>
        <strain evidence="9">ATCC 700200</strain>
    </source>
</reference>
<dbReference type="EMBL" id="FUYE01000017">
    <property type="protein sequence ID" value="SKB04921.1"/>
    <property type="molecule type" value="Genomic_DNA"/>
</dbReference>
<evidence type="ECO:0000313" key="9">
    <source>
        <dbReference type="Proteomes" id="UP000190774"/>
    </source>
</evidence>
<evidence type="ECO:0000256" key="1">
    <source>
        <dbReference type="ARBA" id="ARBA00004196"/>
    </source>
</evidence>
<evidence type="ECO:0000259" key="7">
    <source>
        <dbReference type="PROSITE" id="PS51352"/>
    </source>
</evidence>
<keyword evidence="6" id="KW-0732">Signal</keyword>
<evidence type="ECO:0000256" key="3">
    <source>
        <dbReference type="ARBA" id="ARBA00023157"/>
    </source>
</evidence>
<dbReference type="Pfam" id="PF08534">
    <property type="entry name" value="Redoxin"/>
    <property type="match status" value="1"/>
</dbReference>
<dbReference type="OrthoDB" id="193885at2"/>
<feature type="domain" description="Thioredoxin" evidence="7">
    <location>
        <begin position="177"/>
        <end position="327"/>
    </location>
</feature>
<dbReference type="Gene3D" id="3.40.30.10">
    <property type="entry name" value="Glutaredoxin"/>
    <property type="match status" value="1"/>
</dbReference>
<proteinExistence type="predicted"/>
<dbReference type="AlphaFoldDB" id="A0A1T4YUH3"/>
<feature type="region of interest" description="Disordered" evidence="5">
    <location>
        <begin position="22"/>
        <end position="51"/>
    </location>
</feature>